<keyword evidence="3" id="KW-1185">Reference proteome</keyword>
<dbReference type="AlphaFoldDB" id="A0A931FGQ2"/>
<gene>
    <name evidence="1" type="ORF">I2501_26895</name>
    <name evidence="2" type="ORF">I2501_33075</name>
</gene>
<dbReference type="EMBL" id="JADPRT010000012">
    <property type="protein sequence ID" value="MBF9071655.1"/>
    <property type="molecule type" value="Genomic_DNA"/>
</dbReference>
<dbReference type="RefSeq" id="WP_196196806.1">
    <property type="nucleotide sequence ID" value="NZ_JADPRT010000012.1"/>
</dbReference>
<proteinExistence type="predicted"/>
<sequence length="60" mass="6191">MLIQQQQYEVNPEALLGLAGMYDGEASALNGQVGSFAGSAEAIGLLGICDGAPQGKPQRR</sequence>
<name>A0A931FGQ2_9ACTN</name>
<organism evidence="2 3">
    <name type="scientific">Streptacidiphilus fuscans</name>
    <dbReference type="NCBI Taxonomy" id="2789292"/>
    <lineage>
        <taxon>Bacteria</taxon>
        <taxon>Bacillati</taxon>
        <taxon>Actinomycetota</taxon>
        <taxon>Actinomycetes</taxon>
        <taxon>Kitasatosporales</taxon>
        <taxon>Streptomycetaceae</taxon>
        <taxon>Streptacidiphilus</taxon>
    </lineage>
</organism>
<evidence type="ECO:0000313" key="3">
    <source>
        <dbReference type="Proteomes" id="UP000657385"/>
    </source>
</evidence>
<evidence type="ECO:0000313" key="2">
    <source>
        <dbReference type="EMBL" id="MBF9072858.1"/>
    </source>
</evidence>
<dbReference type="EMBL" id="JADPRT010000019">
    <property type="protein sequence ID" value="MBF9072858.1"/>
    <property type="molecule type" value="Genomic_DNA"/>
</dbReference>
<dbReference type="Proteomes" id="UP000657385">
    <property type="component" value="Unassembled WGS sequence"/>
</dbReference>
<reference evidence="2" key="1">
    <citation type="submission" date="2020-11" db="EMBL/GenBank/DDBJ databases">
        <title>Isolation and identification of active actinomycetes.</title>
        <authorList>
            <person name="Yu B."/>
        </authorList>
    </citation>
    <scope>NUCLEOTIDE SEQUENCE</scope>
    <source>
        <strain evidence="2">NEAU-YB345</strain>
    </source>
</reference>
<comment type="caution">
    <text evidence="2">The sequence shown here is derived from an EMBL/GenBank/DDBJ whole genome shotgun (WGS) entry which is preliminary data.</text>
</comment>
<accession>A0A931FGQ2</accession>
<protein>
    <submittedName>
        <fullName evidence="2">Uncharacterized protein</fullName>
    </submittedName>
</protein>
<evidence type="ECO:0000313" key="1">
    <source>
        <dbReference type="EMBL" id="MBF9071655.1"/>
    </source>
</evidence>